<evidence type="ECO:0000313" key="1">
    <source>
        <dbReference type="EMBL" id="KAK9130130.1"/>
    </source>
</evidence>
<accession>A0AAP0JAS9</accession>
<dbReference type="Proteomes" id="UP001417504">
    <property type="component" value="Unassembled WGS sequence"/>
</dbReference>
<evidence type="ECO:0000313" key="2">
    <source>
        <dbReference type="Proteomes" id="UP001417504"/>
    </source>
</evidence>
<organism evidence="1 2">
    <name type="scientific">Stephania japonica</name>
    <dbReference type="NCBI Taxonomy" id="461633"/>
    <lineage>
        <taxon>Eukaryota</taxon>
        <taxon>Viridiplantae</taxon>
        <taxon>Streptophyta</taxon>
        <taxon>Embryophyta</taxon>
        <taxon>Tracheophyta</taxon>
        <taxon>Spermatophyta</taxon>
        <taxon>Magnoliopsida</taxon>
        <taxon>Ranunculales</taxon>
        <taxon>Menispermaceae</taxon>
        <taxon>Menispermoideae</taxon>
        <taxon>Cissampelideae</taxon>
        <taxon>Stephania</taxon>
    </lineage>
</organism>
<keyword evidence="2" id="KW-1185">Reference proteome</keyword>
<dbReference type="EMBL" id="JBBNAE010000004">
    <property type="protein sequence ID" value="KAK9130130.1"/>
    <property type="molecule type" value="Genomic_DNA"/>
</dbReference>
<reference evidence="1 2" key="1">
    <citation type="submission" date="2024-01" db="EMBL/GenBank/DDBJ databases">
        <title>Genome assemblies of Stephania.</title>
        <authorList>
            <person name="Yang L."/>
        </authorList>
    </citation>
    <scope>NUCLEOTIDE SEQUENCE [LARGE SCALE GENOMIC DNA]</scope>
    <source>
        <strain evidence="1">QJT</strain>
        <tissue evidence="1">Leaf</tissue>
    </source>
</reference>
<protein>
    <submittedName>
        <fullName evidence="1">Uncharacterized protein</fullName>
    </submittedName>
</protein>
<proteinExistence type="predicted"/>
<gene>
    <name evidence="1" type="ORF">Sjap_010617</name>
</gene>
<sequence length="103" mass="11368">MNQGLLNSPWSPRNGEQRLLPHSAHASLTSHDVREALRLAGQGPVSPGRPPEAELDHGGVAFMWMLAGTFVGPTMRTEHAQISWYDGYSLRIAGRSEYRVTND</sequence>
<dbReference type="AlphaFoldDB" id="A0AAP0JAS9"/>
<name>A0AAP0JAS9_9MAGN</name>
<comment type="caution">
    <text evidence="1">The sequence shown here is derived from an EMBL/GenBank/DDBJ whole genome shotgun (WGS) entry which is preliminary data.</text>
</comment>